<evidence type="ECO:0000313" key="2">
    <source>
        <dbReference type="EMBL" id="KRR21325.1"/>
    </source>
</evidence>
<dbReference type="OrthoDB" id="9951800at2"/>
<name>A0A0R3MU49_9BRAD</name>
<reference evidence="2 3" key="1">
    <citation type="submission" date="2014-03" db="EMBL/GenBank/DDBJ databases">
        <title>Bradyrhizobium valentinum sp. nov., isolated from effective nodules of Lupinus mariae-josephae, a lupine endemic of basic-lime soils in Eastern Spain.</title>
        <authorList>
            <person name="Duran D."/>
            <person name="Rey L."/>
            <person name="Navarro A."/>
            <person name="Busquets A."/>
            <person name="Imperial J."/>
            <person name="Ruiz-Argueso T."/>
        </authorList>
    </citation>
    <scope>NUCLEOTIDE SEQUENCE [LARGE SCALE GENOMIC DNA]</scope>
    <source>
        <strain evidence="2 3">CCBAU 23086</strain>
    </source>
</reference>
<dbReference type="EMBL" id="LLYB01000081">
    <property type="protein sequence ID" value="KRR21325.1"/>
    <property type="molecule type" value="Genomic_DNA"/>
</dbReference>
<evidence type="ECO:0000256" key="1">
    <source>
        <dbReference type="SAM" id="MobiDB-lite"/>
    </source>
</evidence>
<dbReference type="RefSeq" id="WP_057859783.1">
    <property type="nucleotide sequence ID" value="NZ_LLYB01000081.1"/>
</dbReference>
<protein>
    <submittedName>
        <fullName evidence="2">Uncharacterized protein</fullName>
    </submittedName>
</protein>
<proteinExistence type="predicted"/>
<feature type="region of interest" description="Disordered" evidence="1">
    <location>
        <begin position="145"/>
        <end position="182"/>
    </location>
</feature>
<dbReference type="AlphaFoldDB" id="A0A0R3MU49"/>
<sequence>MAAPVQKLRNAEAEWMAKATQSAIDAMRDVISEHGVNSRASVGSLSDLEMGWFACAAIFGWIKTKAEHAVAEGVGYDEKIMFMPDYFPEPWDAGAVASILPALADLKGIPWHKPIGEWSSKEVIRFTWNAYFLIERAIRHRAEGAEGKLTQDSQARTEREMSTRHGGPLMSRKEMDDVEPPF</sequence>
<organism evidence="2 3">
    <name type="scientific">Bradyrhizobium lablabi</name>
    <dbReference type="NCBI Taxonomy" id="722472"/>
    <lineage>
        <taxon>Bacteria</taxon>
        <taxon>Pseudomonadati</taxon>
        <taxon>Pseudomonadota</taxon>
        <taxon>Alphaproteobacteria</taxon>
        <taxon>Hyphomicrobiales</taxon>
        <taxon>Nitrobacteraceae</taxon>
        <taxon>Bradyrhizobium</taxon>
    </lineage>
</organism>
<dbReference type="Proteomes" id="UP000051660">
    <property type="component" value="Unassembled WGS sequence"/>
</dbReference>
<evidence type="ECO:0000313" key="3">
    <source>
        <dbReference type="Proteomes" id="UP000051660"/>
    </source>
</evidence>
<gene>
    <name evidence="2" type="ORF">CQ14_06660</name>
</gene>
<comment type="caution">
    <text evidence="2">The sequence shown here is derived from an EMBL/GenBank/DDBJ whole genome shotgun (WGS) entry which is preliminary data.</text>
</comment>
<accession>A0A0R3MU49</accession>